<evidence type="ECO:0000313" key="7">
    <source>
        <dbReference type="EMBL" id="KPU44817.1"/>
    </source>
</evidence>
<dbReference type="InterPro" id="IPR039425">
    <property type="entry name" value="RNA_pol_sigma-70-like"/>
</dbReference>
<dbReference type="AlphaFoldDB" id="A0A0P8WQJ5"/>
<dbReference type="GO" id="GO:0003677">
    <property type="term" value="F:DNA binding"/>
    <property type="evidence" value="ECO:0007669"/>
    <property type="project" value="InterPro"/>
</dbReference>
<proteinExistence type="inferred from homology"/>
<dbReference type="CDD" id="cd06171">
    <property type="entry name" value="Sigma70_r4"/>
    <property type="match status" value="1"/>
</dbReference>
<dbReference type="RefSeq" id="WP_054874937.1">
    <property type="nucleotide sequence ID" value="NZ_LKET01000029.1"/>
</dbReference>
<dbReference type="STRING" id="36849.OXPF_19030"/>
<feature type="domain" description="RNA polymerase sigma factor 70 region 4 type 2" evidence="6">
    <location>
        <begin position="108"/>
        <end position="155"/>
    </location>
</feature>
<keyword evidence="3" id="KW-0731">Sigma factor</keyword>
<protein>
    <submittedName>
        <fullName evidence="7">RNA polymerase sigma factor SigV</fullName>
    </submittedName>
</protein>
<keyword evidence="8" id="KW-1185">Reference proteome</keyword>
<keyword evidence="2" id="KW-0805">Transcription regulation</keyword>
<sequence>MNLISLKNQLAEHVIEYREKYYRLAYSHVKNIDDAMDIVQESIYKAISTINTLKEPSYIRTWFYRIVVNTSLDFLRKQKRLKVVGEDVITYLDSGITDTYENIDLSIAIDTLPDICRSIIILRYFEDLKLSEIAEILNENINTVKTHLYKSLEKLRLEMIDLDEEV</sequence>
<dbReference type="InterPro" id="IPR036388">
    <property type="entry name" value="WH-like_DNA-bd_sf"/>
</dbReference>
<dbReference type="InterPro" id="IPR007627">
    <property type="entry name" value="RNA_pol_sigma70_r2"/>
</dbReference>
<evidence type="ECO:0000256" key="1">
    <source>
        <dbReference type="ARBA" id="ARBA00010641"/>
    </source>
</evidence>
<comment type="caution">
    <text evidence="7">The sequence shown here is derived from an EMBL/GenBank/DDBJ whole genome shotgun (WGS) entry which is preliminary data.</text>
</comment>
<comment type="similarity">
    <text evidence="1">Belongs to the sigma-70 factor family. ECF subfamily.</text>
</comment>
<reference evidence="7 8" key="1">
    <citation type="submission" date="2015-09" db="EMBL/GenBank/DDBJ databases">
        <title>Genome sequence of Oxobacter pfennigii DSM 3222.</title>
        <authorList>
            <person name="Poehlein A."/>
            <person name="Bengelsdorf F.R."/>
            <person name="Schiel-Bengelsdorf B."/>
            <person name="Duerre P."/>
            <person name="Daniel R."/>
        </authorList>
    </citation>
    <scope>NUCLEOTIDE SEQUENCE [LARGE SCALE GENOMIC DNA]</scope>
    <source>
        <strain evidence="7 8">DSM 3222</strain>
    </source>
</reference>
<evidence type="ECO:0000256" key="3">
    <source>
        <dbReference type="ARBA" id="ARBA00023082"/>
    </source>
</evidence>
<dbReference type="NCBIfam" id="TIGR02937">
    <property type="entry name" value="sigma70-ECF"/>
    <property type="match status" value="1"/>
</dbReference>
<keyword evidence="4" id="KW-0804">Transcription</keyword>
<dbReference type="InterPro" id="IPR013324">
    <property type="entry name" value="RNA_pol_sigma_r3/r4-like"/>
</dbReference>
<dbReference type="GO" id="GO:0016987">
    <property type="term" value="F:sigma factor activity"/>
    <property type="evidence" value="ECO:0007669"/>
    <property type="project" value="UniProtKB-KW"/>
</dbReference>
<dbReference type="Gene3D" id="1.10.1740.10">
    <property type="match status" value="1"/>
</dbReference>
<dbReference type="GO" id="GO:0006352">
    <property type="term" value="P:DNA-templated transcription initiation"/>
    <property type="evidence" value="ECO:0007669"/>
    <property type="project" value="InterPro"/>
</dbReference>
<dbReference type="Pfam" id="PF08281">
    <property type="entry name" value="Sigma70_r4_2"/>
    <property type="match status" value="1"/>
</dbReference>
<name>A0A0P8WQJ5_9CLOT</name>
<evidence type="ECO:0000259" key="6">
    <source>
        <dbReference type="Pfam" id="PF08281"/>
    </source>
</evidence>
<dbReference type="InterPro" id="IPR014284">
    <property type="entry name" value="RNA_pol_sigma-70_dom"/>
</dbReference>
<dbReference type="SUPFAM" id="SSF88946">
    <property type="entry name" value="Sigma2 domain of RNA polymerase sigma factors"/>
    <property type="match status" value="1"/>
</dbReference>
<dbReference type="PANTHER" id="PTHR43133:SF60">
    <property type="entry name" value="RNA POLYMERASE SIGMA FACTOR SIGV"/>
    <property type="match status" value="1"/>
</dbReference>
<dbReference type="InterPro" id="IPR013249">
    <property type="entry name" value="RNA_pol_sigma70_r4_t2"/>
</dbReference>
<organism evidence="7 8">
    <name type="scientific">Oxobacter pfennigii</name>
    <dbReference type="NCBI Taxonomy" id="36849"/>
    <lineage>
        <taxon>Bacteria</taxon>
        <taxon>Bacillati</taxon>
        <taxon>Bacillota</taxon>
        <taxon>Clostridia</taxon>
        <taxon>Eubacteriales</taxon>
        <taxon>Clostridiaceae</taxon>
        <taxon>Oxobacter</taxon>
    </lineage>
</organism>
<dbReference type="Pfam" id="PF04542">
    <property type="entry name" value="Sigma70_r2"/>
    <property type="match status" value="1"/>
</dbReference>
<evidence type="ECO:0000256" key="2">
    <source>
        <dbReference type="ARBA" id="ARBA00023015"/>
    </source>
</evidence>
<dbReference type="OrthoDB" id="9782703at2"/>
<dbReference type="PANTHER" id="PTHR43133">
    <property type="entry name" value="RNA POLYMERASE ECF-TYPE SIGMA FACTO"/>
    <property type="match status" value="1"/>
</dbReference>
<dbReference type="Gene3D" id="1.10.10.10">
    <property type="entry name" value="Winged helix-like DNA-binding domain superfamily/Winged helix DNA-binding domain"/>
    <property type="match status" value="1"/>
</dbReference>
<dbReference type="Proteomes" id="UP000050326">
    <property type="component" value="Unassembled WGS sequence"/>
</dbReference>
<feature type="domain" description="RNA polymerase sigma-70 region 2" evidence="5">
    <location>
        <begin position="16"/>
        <end position="80"/>
    </location>
</feature>
<evidence type="ECO:0000259" key="5">
    <source>
        <dbReference type="Pfam" id="PF04542"/>
    </source>
</evidence>
<evidence type="ECO:0000313" key="8">
    <source>
        <dbReference type="Proteomes" id="UP000050326"/>
    </source>
</evidence>
<accession>A0A0P8WQJ5</accession>
<dbReference type="EMBL" id="LKET01000029">
    <property type="protein sequence ID" value="KPU44817.1"/>
    <property type="molecule type" value="Genomic_DNA"/>
</dbReference>
<gene>
    <name evidence="7" type="primary">sigV_1</name>
    <name evidence="7" type="ORF">OXPF_19030</name>
</gene>
<evidence type="ECO:0000256" key="4">
    <source>
        <dbReference type="ARBA" id="ARBA00023163"/>
    </source>
</evidence>
<dbReference type="InterPro" id="IPR013325">
    <property type="entry name" value="RNA_pol_sigma_r2"/>
</dbReference>
<dbReference type="SUPFAM" id="SSF88659">
    <property type="entry name" value="Sigma3 and sigma4 domains of RNA polymerase sigma factors"/>
    <property type="match status" value="1"/>
</dbReference>
<dbReference type="PATRIC" id="fig|36849.3.peg.2003"/>